<dbReference type="UniPathway" id="UPA00035">
    <property type="reaction ID" value="UER00042"/>
</dbReference>
<dbReference type="EC" id="5.3.1.24" evidence="3 9"/>
<comment type="pathway">
    <text evidence="2 9">Amino-acid biosynthesis; L-tryptophan biosynthesis; L-tryptophan from chorismate: step 3/5.</text>
</comment>
<dbReference type="HAMAP" id="MF_00135">
    <property type="entry name" value="PRAI"/>
    <property type="match status" value="1"/>
</dbReference>
<organism evidence="11 12">
    <name type="scientific">Ferroacidibacillus organovorans</name>
    <dbReference type="NCBI Taxonomy" id="1765683"/>
    <lineage>
        <taxon>Bacteria</taxon>
        <taxon>Bacillati</taxon>
        <taxon>Bacillota</taxon>
        <taxon>Bacilli</taxon>
        <taxon>Bacillales</taxon>
        <taxon>Alicyclobacillaceae</taxon>
        <taxon>Ferroacidibacillus</taxon>
    </lineage>
</organism>
<dbReference type="InterPro" id="IPR013785">
    <property type="entry name" value="Aldolase_TIM"/>
</dbReference>
<dbReference type="GO" id="GO:0000162">
    <property type="term" value="P:L-tryptophan biosynthetic process"/>
    <property type="evidence" value="ECO:0007669"/>
    <property type="project" value="UniProtKB-UniRule"/>
</dbReference>
<protein>
    <recommendedName>
        <fullName evidence="4 9">N-(5'-phosphoribosyl)anthranilate isomerase</fullName>
        <shortName evidence="9">PRAI</shortName>
        <ecNumber evidence="3 9">5.3.1.24</ecNumber>
    </recommendedName>
</protein>
<sequence length="215" mass="23667">MTYVKLCGLMCEEEVAVADALRADYIGFVLAKSRRRVAVADVVEWLKRVSPMHSKPVFVTVNPTLDSLLRLHEETGINRVQLSGEETKAFCQEARKQGLIVWKAIGITNESDVERIGDYRDVVDAMLVDTKRAGAHGGTGETFPWSLIPACLEQAQGTPLLVAGGLTPTRVADLLADYRVQGVDVSSGIETNGRKDTEKMRAFVHEVRRRDLVSG</sequence>
<dbReference type="Proteomes" id="UP000190229">
    <property type="component" value="Unassembled WGS sequence"/>
</dbReference>
<evidence type="ECO:0000256" key="4">
    <source>
        <dbReference type="ARBA" id="ARBA00022272"/>
    </source>
</evidence>
<evidence type="ECO:0000256" key="1">
    <source>
        <dbReference type="ARBA" id="ARBA00001164"/>
    </source>
</evidence>
<dbReference type="CDD" id="cd00405">
    <property type="entry name" value="PRAI"/>
    <property type="match status" value="1"/>
</dbReference>
<keyword evidence="5 9" id="KW-0028">Amino-acid biosynthesis</keyword>
<dbReference type="AlphaFoldDB" id="A0A1V4EUH7"/>
<feature type="domain" description="N-(5'phosphoribosyl) anthranilate isomerase (PRAI)" evidence="10">
    <location>
        <begin position="5"/>
        <end position="205"/>
    </location>
</feature>
<dbReference type="InterPro" id="IPR001240">
    <property type="entry name" value="PRAI_dom"/>
</dbReference>
<evidence type="ECO:0000256" key="5">
    <source>
        <dbReference type="ARBA" id="ARBA00022605"/>
    </source>
</evidence>
<gene>
    <name evidence="9" type="primary">trpF</name>
    <name evidence="11" type="ORF">B2M26_06630</name>
</gene>
<evidence type="ECO:0000256" key="7">
    <source>
        <dbReference type="ARBA" id="ARBA00023141"/>
    </source>
</evidence>
<evidence type="ECO:0000256" key="2">
    <source>
        <dbReference type="ARBA" id="ARBA00004664"/>
    </source>
</evidence>
<comment type="catalytic activity">
    <reaction evidence="1 9">
        <text>N-(5-phospho-beta-D-ribosyl)anthranilate = 1-(2-carboxyphenylamino)-1-deoxy-D-ribulose 5-phosphate</text>
        <dbReference type="Rhea" id="RHEA:21540"/>
        <dbReference type="ChEBI" id="CHEBI:18277"/>
        <dbReference type="ChEBI" id="CHEBI:58613"/>
        <dbReference type="EC" id="5.3.1.24"/>
    </reaction>
</comment>
<evidence type="ECO:0000256" key="9">
    <source>
        <dbReference type="HAMAP-Rule" id="MF_00135"/>
    </source>
</evidence>
<keyword evidence="8 9" id="KW-0413">Isomerase</keyword>
<dbReference type="PANTHER" id="PTHR42894:SF1">
    <property type="entry name" value="N-(5'-PHOSPHORIBOSYL)ANTHRANILATE ISOMERASE"/>
    <property type="match status" value="1"/>
</dbReference>
<keyword evidence="7 9" id="KW-0057">Aromatic amino acid biosynthesis</keyword>
<comment type="similarity">
    <text evidence="9">Belongs to the TrpF family.</text>
</comment>
<dbReference type="Pfam" id="PF00697">
    <property type="entry name" value="PRAI"/>
    <property type="match status" value="1"/>
</dbReference>
<dbReference type="GO" id="GO:0004640">
    <property type="term" value="F:phosphoribosylanthranilate isomerase activity"/>
    <property type="evidence" value="ECO:0007669"/>
    <property type="project" value="UniProtKB-UniRule"/>
</dbReference>
<dbReference type="InterPro" id="IPR011060">
    <property type="entry name" value="RibuloseP-bd_barrel"/>
</dbReference>
<dbReference type="EMBL" id="MWPS01000016">
    <property type="protein sequence ID" value="OPG16541.1"/>
    <property type="molecule type" value="Genomic_DNA"/>
</dbReference>
<keyword evidence="6 9" id="KW-0822">Tryptophan biosynthesis</keyword>
<accession>A0A1V4EUH7</accession>
<evidence type="ECO:0000313" key="11">
    <source>
        <dbReference type="EMBL" id="OPG16541.1"/>
    </source>
</evidence>
<dbReference type="Gene3D" id="3.20.20.70">
    <property type="entry name" value="Aldolase class I"/>
    <property type="match status" value="1"/>
</dbReference>
<proteinExistence type="inferred from homology"/>
<evidence type="ECO:0000256" key="8">
    <source>
        <dbReference type="ARBA" id="ARBA00023235"/>
    </source>
</evidence>
<dbReference type="SUPFAM" id="SSF51366">
    <property type="entry name" value="Ribulose-phoshate binding barrel"/>
    <property type="match status" value="1"/>
</dbReference>
<keyword evidence="12" id="KW-1185">Reference proteome</keyword>
<name>A0A1V4EUH7_9BACL</name>
<comment type="caution">
    <text evidence="11">The sequence shown here is derived from an EMBL/GenBank/DDBJ whole genome shotgun (WGS) entry which is preliminary data.</text>
</comment>
<evidence type="ECO:0000259" key="10">
    <source>
        <dbReference type="Pfam" id="PF00697"/>
    </source>
</evidence>
<dbReference type="RefSeq" id="WP_079290276.1">
    <property type="nucleotide sequence ID" value="NZ_MWPS01000016.1"/>
</dbReference>
<reference evidence="11 12" key="1">
    <citation type="submission" date="2017-02" db="EMBL/GenBank/DDBJ databases">
        <title>Draft genome of Acidibacillus ferrooxidans Huett2.</title>
        <authorList>
            <person name="Schopf S."/>
        </authorList>
    </citation>
    <scope>NUCLEOTIDE SEQUENCE [LARGE SCALE GENOMIC DNA]</scope>
    <source>
        <strain evidence="11 12">Huett2</strain>
    </source>
</reference>
<evidence type="ECO:0000256" key="3">
    <source>
        <dbReference type="ARBA" id="ARBA00012572"/>
    </source>
</evidence>
<dbReference type="InterPro" id="IPR044643">
    <property type="entry name" value="TrpF_fam"/>
</dbReference>
<evidence type="ECO:0000256" key="6">
    <source>
        <dbReference type="ARBA" id="ARBA00022822"/>
    </source>
</evidence>
<evidence type="ECO:0000313" key="12">
    <source>
        <dbReference type="Proteomes" id="UP000190229"/>
    </source>
</evidence>
<dbReference type="PANTHER" id="PTHR42894">
    <property type="entry name" value="N-(5'-PHOSPHORIBOSYL)ANTHRANILATE ISOMERASE"/>
    <property type="match status" value="1"/>
</dbReference>